<gene>
    <name evidence="1" type="ORF">NAS2_0835</name>
</gene>
<evidence type="ECO:0000313" key="1">
    <source>
        <dbReference type="EMBL" id="BBE42224.1"/>
    </source>
</evidence>
<dbReference type="AlphaFoldDB" id="A0A4P2VCI9"/>
<dbReference type="Proteomes" id="UP000509448">
    <property type="component" value="Chromosome"/>
</dbReference>
<accession>A0A4P2VCI9</accession>
<sequence length="90" mass="10534">MHGLQTNCVRRPRPDATRRVIMLKIGTYRKLREYLDELRSEAGTRGLTFDDAVGALLAEHETLYAVGREEMEDCLRERLVERETEQKQNK</sequence>
<proteinExistence type="predicted"/>
<dbReference type="KEGG" id="ccai:NAS2_0835"/>
<reference evidence="1 2" key="1">
    <citation type="journal article" date="2019" name="ISME J.">
        <title>Isolation and characterization of a thermophilic sulfur- and iron-reducing thaumarchaeote from a terrestrial acidic hot spring.</title>
        <authorList>
            <person name="Kato S."/>
            <person name="Itoh T."/>
            <person name="Yuki M."/>
            <person name="Nagamori M."/>
            <person name="Ohnishi M."/>
            <person name="Uematsu K."/>
            <person name="Suzuki K."/>
            <person name="Takashina T."/>
            <person name="Ohkuma M."/>
        </authorList>
    </citation>
    <scope>NUCLEOTIDE SEQUENCE [LARGE SCALE GENOMIC DNA]</scope>
    <source>
        <strain evidence="1 2">NAS-02</strain>
    </source>
</reference>
<protein>
    <submittedName>
        <fullName evidence="1">Uncharacterized protein</fullName>
    </submittedName>
</protein>
<name>A0A4P2VCI9_9ARCH</name>
<evidence type="ECO:0000313" key="2">
    <source>
        <dbReference type="Proteomes" id="UP000509448"/>
    </source>
</evidence>
<organism evidence="1 2">
    <name type="scientific">Conexivisphaera calida</name>
    <dbReference type="NCBI Taxonomy" id="1874277"/>
    <lineage>
        <taxon>Archaea</taxon>
        <taxon>Nitrososphaerota</taxon>
        <taxon>Conexivisphaeria</taxon>
        <taxon>Conexivisphaerales</taxon>
        <taxon>Conexivisphaeraceae</taxon>
        <taxon>Conexivisphaera</taxon>
    </lineage>
</organism>
<dbReference type="EMBL" id="AP018732">
    <property type="protein sequence ID" value="BBE42224.1"/>
    <property type="molecule type" value="Genomic_DNA"/>
</dbReference>
<keyword evidence="2" id="KW-1185">Reference proteome</keyword>